<proteinExistence type="inferred from homology"/>
<keyword evidence="2" id="KW-0805">Transcription regulation</keyword>
<protein>
    <submittedName>
        <fullName evidence="6">LysR family transcriptional regulator</fullName>
    </submittedName>
</protein>
<evidence type="ECO:0000313" key="7">
    <source>
        <dbReference type="Proteomes" id="UP000309676"/>
    </source>
</evidence>
<dbReference type="CDD" id="cd05466">
    <property type="entry name" value="PBP2_LTTR_substrate"/>
    <property type="match status" value="1"/>
</dbReference>
<dbReference type="PRINTS" id="PR00039">
    <property type="entry name" value="HTHLYSR"/>
</dbReference>
<evidence type="ECO:0000313" key="6">
    <source>
        <dbReference type="EMBL" id="TLS49626.1"/>
    </source>
</evidence>
<dbReference type="Pfam" id="PF03466">
    <property type="entry name" value="LysR_substrate"/>
    <property type="match status" value="1"/>
</dbReference>
<dbReference type="GO" id="GO:0000976">
    <property type="term" value="F:transcription cis-regulatory region binding"/>
    <property type="evidence" value="ECO:0007669"/>
    <property type="project" value="TreeGrafter"/>
</dbReference>
<keyword evidence="7" id="KW-1185">Reference proteome</keyword>
<dbReference type="EMBL" id="VCIW01000020">
    <property type="protein sequence ID" value="TLS49626.1"/>
    <property type="molecule type" value="Genomic_DNA"/>
</dbReference>
<organism evidence="6 7">
    <name type="scientific">Paenibacillus antri</name>
    <dbReference type="NCBI Taxonomy" id="2582848"/>
    <lineage>
        <taxon>Bacteria</taxon>
        <taxon>Bacillati</taxon>
        <taxon>Bacillota</taxon>
        <taxon>Bacilli</taxon>
        <taxon>Bacillales</taxon>
        <taxon>Paenibacillaceae</taxon>
        <taxon>Paenibacillus</taxon>
    </lineage>
</organism>
<evidence type="ECO:0000256" key="4">
    <source>
        <dbReference type="ARBA" id="ARBA00023163"/>
    </source>
</evidence>
<dbReference type="Gene3D" id="3.40.190.290">
    <property type="match status" value="1"/>
</dbReference>
<comment type="caution">
    <text evidence="6">The sequence shown here is derived from an EMBL/GenBank/DDBJ whole genome shotgun (WGS) entry which is preliminary data.</text>
</comment>
<dbReference type="InterPro" id="IPR000847">
    <property type="entry name" value="LysR_HTH_N"/>
</dbReference>
<evidence type="ECO:0000256" key="1">
    <source>
        <dbReference type="ARBA" id="ARBA00009437"/>
    </source>
</evidence>
<keyword evidence="3" id="KW-0238">DNA-binding</keyword>
<reference evidence="6 7" key="1">
    <citation type="submission" date="2019-05" db="EMBL/GenBank/DDBJ databases">
        <authorList>
            <person name="Narsing Rao M.P."/>
            <person name="Li W.J."/>
        </authorList>
    </citation>
    <scope>NUCLEOTIDE SEQUENCE [LARGE SCALE GENOMIC DNA]</scope>
    <source>
        <strain evidence="6 7">SYSU_K30003</strain>
    </source>
</reference>
<evidence type="ECO:0000256" key="3">
    <source>
        <dbReference type="ARBA" id="ARBA00023125"/>
    </source>
</evidence>
<feature type="domain" description="HTH lysR-type" evidence="5">
    <location>
        <begin position="3"/>
        <end position="60"/>
    </location>
</feature>
<accession>A0A5R9G5M6</accession>
<dbReference type="GO" id="GO:0003700">
    <property type="term" value="F:DNA-binding transcription factor activity"/>
    <property type="evidence" value="ECO:0007669"/>
    <property type="project" value="InterPro"/>
</dbReference>
<dbReference type="OrthoDB" id="9778774at2"/>
<dbReference type="PROSITE" id="PS50931">
    <property type="entry name" value="HTH_LYSR"/>
    <property type="match status" value="1"/>
</dbReference>
<dbReference type="SUPFAM" id="SSF53850">
    <property type="entry name" value="Periplasmic binding protein-like II"/>
    <property type="match status" value="1"/>
</dbReference>
<name>A0A5R9G5M6_9BACL</name>
<evidence type="ECO:0000259" key="5">
    <source>
        <dbReference type="PROSITE" id="PS50931"/>
    </source>
</evidence>
<dbReference type="InterPro" id="IPR005119">
    <property type="entry name" value="LysR_subst-bd"/>
</dbReference>
<keyword evidence="4" id="KW-0804">Transcription</keyword>
<dbReference type="RefSeq" id="WP_138197069.1">
    <property type="nucleotide sequence ID" value="NZ_VCIW01000020.1"/>
</dbReference>
<dbReference type="SUPFAM" id="SSF46785">
    <property type="entry name" value="Winged helix' DNA-binding domain"/>
    <property type="match status" value="1"/>
</dbReference>
<dbReference type="Gene3D" id="1.10.10.10">
    <property type="entry name" value="Winged helix-like DNA-binding domain superfamily/Winged helix DNA-binding domain"/>
    <property type="match status" value="1"/>
</dbReference>
<dbReference type="PANTHER" id="PTHR30126">
    <property type="entry name" value="HTH-TYPE TRANSCRIPTIONAL REGULATOR"/>
    <property type="match status" value="1"/>
</dbReference>
<dbReference type="InterPro" id="IPR036388">
    <property type="entry name" value="WH-like_DNA-bd_sf"/>
</dbReference>
<dbReference type="Proteomes" id="UP000309676">
    <property type="component" value="Unassembled WGS sequence"/>
</dbReference>
<gene>
    <name evidence="6" type="ORF">FE782_24905</name>
</gene>
<sequence>MEVNLEWYRVFYEAAKTGSLTGAAERLHITQPAVSHTLKQLEATLGAALFFRTTKGVRLTAEGEALFGYVQQALGMVEAGERTVADMRQLTRGEVHIGASDTLCKHYLLPYLEKFHRDYPEIRIHVTNRTTPETIALLKEGAIDFGIVNMPAADPKVDFRGSAPIQDILVGRPDDDAVAQAPLSLERLASYPLLMLESGGSTRRFLDDFALRRGVRLRPDFELGSIDLLAQFASGGFGLAFVPRQYVEAELRDGRLVEIAIDPPLPERRVGIATLRGVPPSTAAKRLLGLLP</sequence>
<dbReference type="AlphaFoldDB" id="A0A5R9G5M6"/>
<comment type="similarity">
    <text evidence="1">Belongs to the LysR transcriptional regulatory family.</text>
</comment>
<dbReference type="PANTHER" id="PTHR30126:SF64">
    <property type="entry name" value="HTH-TYPE TRANSCRIPTIONAL REGULATOR CITR"/>
    <property type="match status" value="1"/>
</dbReference>
<dbReference type="FunFam" id="1.10.10.10:FF:000001">
    <property type="entry name" value="LysR family transcriptional regulator"/>
    <property type="match status" value="1"/>
</dbReference>
<dbReference type="InterPro" id="IPR036390">
    <property type="entry name" value="WH_DNA-bd_sf"/>
</dbReference>
<dbReference type="Pfam" id="PF00126">
    <property type="entry name" value="HTH_1"/>
    <property type="match status" value="1"/>
</dbReference>
<evidence type="ECO:0000256" key="2">
    <source>
        <dbReference type="ARBA" id="ARBA00023015"/>
    </source>
</evidence>